<dbReference type="OrthoDB" id="9812295at2"/>
<dbReference type="PANTHER" id="PTHR30543:SF21">
    <property type="entry name" value="NAD(P)H-DEPENDENT FMN REDUCTASE LOT6"/>
    <property type="match status" value="1"/>
</dbReference>
<evidence type="ECO:0000313" key="2">
    <source>
        <dbReference type="EMBL" id="PWR02755.1"/>
    </source>
</evidence>
<name>A0A2V2LBT3_9RHOB</name>
<dbReference type="Pfam" id="PF03358">
    <property type="entry name" value="FMN_red"/>
    <property type="match status" value="1"/>
</dbReference>
<sequence length="181" mass="19763">MTTLKLAGLCGSLRRESFNRKLLHEAVRHFGDCEFTLVETRFSVFDEDIEKGEGIPKEVQAAAEAIAAADAVIIASPEYNQSVSGVMKNALDWISRTEGNPWLRKPVAIMSANAGRSGGARGQYALRLCLAPFRPLMVPGPEVLIAAPGKEFGEDGRLQNELYEKALSDLMGELRTAAERK</sequence>
<dbReference type="GO" id="GO:0005829">
    <property type="term" value="C:cytosol"/>
    <property type="evidence" value="ECO:0007669"/>
    <property type="project" value="TreeGrafter"/>
</dbReference>
<feature type="domain" description="NADPH-dependent FMN reductase-like" evidence="1">
    <location>
        <begin position="5"/>
        <end position="146"/>
    </location>
</feature>
<reference evidence="2 3" key="1">
    <citation type="submission" date="2018-05" db="EMBL/GenBank/DDBJ databases">
        <title>Rhodobacteraceae gen. nov., sp. nov. isolated from sea water.</title>
        <authorList>
            <person name="Ren Y."/>
        </authorList>
    </citation>
    <scope>NUCLEOTIDE SEQUENCE [LARGE SCALE GENOMIC DNA]</scope>
    <source>
        <strain evidence="2 3">TG-679</strain>
    </source>
</reference>
<evidence type="ECO:0000313" key="3">
    <source>
        <dbReference type="Proteomes" id="UP000245680"/>
    </source>
</evidence>
<dbReference type="InterPro" id="IPR005025">
    <property type="entry name" value="FMN_Rdtase-like_dom"/>
</dbReference>
<dbReference type="GO" id="GO:0010181">
    <property type="term" value="F:FMN binding"/>
    <property type="evidence" value="ECO:0007669"/>
    <property type="project" value="TreeGrafter"/>
</dbReference>
<dbReference type="RefSeq" id="WP_109811416.1">
    <property type="nucleotide sequence ID" value="NZ_QGKU01000032.1"/>
</dbReference>
<dbReference type="AlphaFoldDB" id="A0A2V2LBT3"/>
<proteinExistence type="predicted"/>
<protein>
    <submittedName>
        <fullName evidence="2">NADPH-dependent FMN reductase</fullName>
    </submittedName>
</protein>
<keyword evidence="3" id="KW-1185">Reference proteome</keyword>
<comment type="caution">
    <text evidence="2">The sequence shown here is derived from an EMBL/GenBank/DDBJ whole genome shotgun (WGS) entry which is preliminary data.</text>
</comment>
<dbReference type="Gene3D" id="3.40.50.360">
    <property type="match status" value="1"/>
</dbReference>
<accession>A0A2V2LBT3</accession>
<dbReference type="SUPFAM" id="SSF52218">
    <property type="entry name" value="Flavoproteins"/>
    <property type="match status" value="1"/>
</dbReference>
<gene>
    <name evidence="2" type="ORF">DKT77_09230</name>
</gene>
<dbReference type="InterPro" id="IPR050712">
    <property type="entry name" value="NAD(P)H-dep_reductase"/>
</dbReference>
<dbReference type="EMBL" id="QGKU01000032">
    <property type="protein sequence ID" value="PWR02755.1"/>
    <property type="molecule type" value="Genomic_DNA"/>
</dbReference>
<dbReference type="PANTHER" id="PTHR30543">
    <property type="entry name" value="CHROMATE REDUCTASE"/>
    <property type="match status" value="1"/>
</dbReference>
<dbReference type="Proteomes" id="UP000245680">
    <property type="component" value="Unassembled WGS sequence"/>
</dbReference>
<evidence type="ECO:0000259" key="1">
    <source>
        <dbReference type="Pfam" id="PF03358"/>
    </source>
</evidence>
<organism evidence="2 3">
    <name type="scientific">Meridianimarinicoccus roseus</name>
    <dbReference type="NCBI Taxonomy" id="2072018"/>
    <lineage>
        <taxon>Bacteria</taxon>
        <taxon>Pseudomonadati</taxon>
        <taxon>Pseudomonadota</taxon>
        <taxon>Alphaproteobacteria</taxon>
        <taxon>Rhodobacterales</taxon>
        <taxon>Paracoccaceae</taxon>
        <taxon>Meridianimarinicoccus</taxon>
    </lineage>
</organism>
<dbReference type="GO" id="GO:0016491">
    <property type="term" value="F:oxidoreductase activity"/>
    <property type="evidence" value="ECO:0007669"/>
    <property type="project" value="InterPro"/>
</dbReference>
<dbReference type="InterPro" id="IPR029039">
    <property type="entry name" value="Flavoprotein-like_sf"/>
</dbReference>